<proteinExistence type="inferred from homology"/>
<feature type="transmembrane region" description="Helical" evidence="10">
    <location>
        <begin position="12"/>
        <end position="30"/>
    </location>
</feature>
<keyword evidence="1 10" id="KW-0813">Transport</keyword>
<dbReference type="GO" id="GO:0033644">
    <property type="term" value="C:host cell membrane"/>
    <property type="evidence" value="ECO:0007669"/>
    <property type="project" value="UniProtKB-SubCell"/>
</dbReference>
<name>A0A0H3YBY7_HV1</name>
<keyword evidence="6 10" id="KW-1043">Host membrane</keyword>
<gene>
    <name evidence="10 11" type="primary">vpu</name>
</gene>
<keyword evidence="8 10" id="KW-0472">Membrane</keyword>
<evidence type="ECO:0000256" key="1">
    <source>
        <dbReference type="ARBA" id="ARBA00022448"/>
    </source>
</evidence>
<accession>A0A0H3YBY7</accession>
<dbReference type="InterPro" id="IPR008187">
    <property type="entry name" value="Vpu"/>
</dbReference>
<keyword evidence="2" id="KW-0597">Phosphoprotein</keyword>
<dbReference type="EMBL" id="KR861258">
    <property type="protein sequence ID" value="AKN10724.1"/>
    <property type="molecule type" value="Genomic_DNA"/>
</dbReference>
<evidence type="ECO:0000256" key="2">
    <source>
        <dbReference type="ARBA" id="ARBA00022553"/>
    </source>
</evidence>
<keyword evidence="7 10" id="KW-0406">Ion transport</keyword>
<evidence type="ECO:0000256" key="8">
    <source>
        <dbReference type="ARBA" id="ARBA00023136"/>
    </source>
</evidence>
<organismHost>
    <name type="scientific">Homo sapiens</name>
    <name type="common">Human</name>
    <dbReference type="NCBI Taxonomy" id="9606"/>
</organismHost>
<evidence type="ECO:0000256" key="7">
    <source>
        <dbReference type="ARBA" id="ARBA00023065"/>
    </source>
</evidence>
<keyword evidence="9 10" id="KW-0407">Ion channel</keyword>
<keyword evidence="3 10" id="KW-0945">Host-virus interaction</keyword>
<dbReference type="Pfam" id="PF00558">
    <property type="entry name" value="Vpu"/>
    <property type="match status" value="1"/>
</dbReference>
<keyword evidence="4 10" id="KW-0812">Transmembrane</keyword>
<organism evidence="11">
    <name type="scientific">Human immunodeficiency virus type 1</name>
    <name type="common">HIV-1</name>
    <dbReference type="NCBI Taxonomy" id="11676"/>
    <lineage>
        <taxon>Viruses</taxon>
        <taxon>Riboviria</taxon>
        <taxon>Pararnavirae</taxon>
        <taxon>Artverviricota</taxon>
        <taxon>Revtraviricetes</taxon>
        <taxon>Ortervirales</taxon>
        <taxon>Retroviridae</taxon>
        <taxon>Orthoretrovirinae</taxon>
        <taxon>Lentivirus</taxon>
        <taxon>Lentivirus humimdef1</taxon>
    </lineage>
</organism>
<dbReference type="GO" id="GO:0032801">
    <property type="term" value="P:receptor catabolic process"/>
    <property type="evidence" value="ECO:0007669"/>
    <property type="project" value="InterPro"/>
</dbReference>
<evidence type="ECO:0000256" key="6">
    <source>
        <dbReference type="ARBA" id="ARBA00022870"/>
    </source>
</evidence>
<evidence type="ECO:0000256" key="5">
    <source>
        <dbReference type="ARBA" id="ARBA00022703"/>
    </source>
</evidence>
<keyword evidence="5 10" id="KW-0053">Apoptosis</keyword>
<evidence type="ECO:0000256" key="3">
    <source>
        <dbReference type="ARBA" id="ARBA00022581"/>
    </source>
</evidence>
<keyword evidence="10" id="KW-1133">Transmembrane helix</keyword>
<comment type="subcellular location">
    <subcellularLocation>
        <location evidence="10">Host membrane</location>
        <topology evidence="10">Single-pass type I membrane protein</topology>
    </subcellularLocation>
</comment>
<sequence>MLEQVDYRLRVRALIVAFIIAVVVWIIAYLEYRKLLRQQRID</sequence>
<dbReference type="GO" id="GO:0019076">
    <property type="term" value="P:viral release from host cell"/>
    <property type="evidence" value="ECO:0007669"/>
    <property type="project" value="UniProtKB-UniRule"/>
</dbReference>
<evidence type="ECO:0000313" key="11">
    <source>
        <dbReference type="EMBL" id="AKN10724.1"/>
    </source>
</evidence>
<comment type="similarity">
    <text evidence="10">Belongs to the HIV-1 VPU protein family.</text>
</comment>
<evidence type="ECO:0000256" key="9">
    <source>
        <dbReference type="ARBA" id="ARBA00023303"/>
    </source>
</evidence>
<dbReference type="GO" id="GO:0005261">
    <property type="term" value="F:monoatomic cation channel activity"/>
    <property type="evidence" value="ECO:0007669"/>
    <property type="project" value="InterPro"/>
</dbReference>
<protein>
    <recommendedName>
        <fullName evidence="10">Protein Vpu</fullName>
    </recommendedName>
    <alternativeName>
        <fullName evidence="10">U ORF protein</fullName>
    </alternativeName>
    <alternativeName>
        <fullName evidence="10">Viral protein U</fullName>
    </alternativeName>
</protein>
<comment type="function">
    <text evidence="10">Enhances virion budding, by targeting human CD4 and Tetherin/BST2 to proteasome degradation. Degradation of CD4 prevents any unwanted premature interactions between viral Env and its receptor human CD4 in the endoplasmic reticulum. Degradation of antiretroviral protein Tetherin/BST2 is important for virion budding, as BST2 tethers new viral particles to the host cell membrane. Mechanistically, Vpu bridges either CD4 or BST2 to BTRC, a substrate recognition subunit of the Skp1/Cullin/F-box protein E3 ubiquitin ligase, induces their ubiquitination and subsequent proteasomal degradation. The alteration of the E3 ligase specificity by Vpu seems to interfere with the degradation of host IKBKB, leading to NF-kappa-B down-regulation and subsequent apoptosis. Acts as a viroporin that forms an oligomeric ion channel in membranes. Modulates the host DNA repair mechanisms to promote degradation of nuclear viral cDNA in cells that are already productively infected in order to suppress immune sensing and proviral hyper-integration (superinfection). Manipulates PML-NBs and modulates SUMOylation of host BLM protein thereby enhancing its DNA-end processing activity toward viral unintegrated linear DNA. Also inhibits RAD52-mediated homologous repair of viral cDNA, preventing the generation of dead-end circular forms of single copies of the long terminal repeat and permitting sustained nucleolytic attack.</text>
</comment>
<reference evidence="11" key="1">
    <citation type="journal article" date="2015" name="J. Clin. Microbiol.">
        <title>Long-Range HIV Genotyping Using Viral RNA and Proviral DNA for Analysis of HIV Drug Resistance and HIV Clustering.</title>
        <authorList>
            <person name="Novitsky V."/>
            <person name="Zahralban-Steele M."/>
            <person name="McLane M.F."/>
            <person name="Moyo S."/>
            <person name="van Widenfelt E."/>
            <person name="Gaseitsiwe S."/>
            <person name="Makhema J."/>
            <person name="Essex M."/>
        </authorList>
    </citation>
    <scope>NUCLEOTIDE SEQUENCE</scope>
    <source>
        <strain evidence="11">Bcpp_00034_amp2</strain>
    </source>
</reference>
<evidence type="ECO:0000256" key="10">
    <source>
        <dbReference type="RuleBase" id="RU364058"/>
    </source>
</evidence>
<evidence type="ECO:0000256" key="4">
    <source>
        <dbReference type="ARBA" id="ARBA00022692"/>
    </source>
</evidence>